<organism evidence="2 3">
    <name type="scientific">Streptomyces parvus</name>
    <dbReference type="NCBI Taxonomy" id="66428"/>
    <lineage>
        <taxon>Bacteria</taxon>
        <taxon>Bacillati</taxon>
        <taxon>Actinomycetota</taxon>
        <taxon>Actinomycetes</taxon>
        <taxon>Kitasatosporales</taxon>
        <taxon>Streptomycetaceae</taxon>
        <taxon>Streptomyces</taxon>
    </lineage>
</organism>
<evidence type="ECO:0000313" key="2">
    <source>
        <dbReference type="EMBL" id="NEC24593.1"/>
    </source>
</evidence>
<dbReference type="EMBL" id="JAAGMP010001851">
    <property type="protein sequence ID" value="NEC24593.1"/>
    <property type="molecule type" value="Genomic_DNA"/>
</dbReference>
<accession>A0A7K3SBF5</accession>
<sequence>MTEQRRDPVSRATEVLLSPVLSSLIGLAGVVVPVVAWVSERTEVRNALMIAETVIVIALTANLLWLRKAHITLRRVNNLKRMDDARFYGLIRSHLENELISDYSDIADGHMRVYASEVPQLSVLLVDTLTASASTPRRILAADLTTNPSLLTQRHDYLAANRRFIESGGDILRLFIAYRDDLVEEHYATSLLELIDRHRGLGVTCGIAVRDRLRAEEAVDFIVFASAAVLVEEEQGDSTYRRGRSTVYFKGVERWTRRFESAWGQGADAGPRRLEKYEAAVRPMLGTNHWVQDRVDAVLDSF</sequence>
<dbReference type="RefSeq" id="WP_164209368.1">
    <property type="nucleotide sequence ID" value="NZ_JAAGMP010001851.1"/>
</dbReference>
<keyword evidence="1" id="KW-1133">Transmembrane helix</keyword>
<protein>
    <submittedName>
        <fullName evidence="2">Uncharacterized protein</fullName>
    </submittedName>
</protein>
<feature type="transmembrane region" description="Helical" evidence="1">
    <location>
        <begin position="12"/>
        <end position="35"/>
    </location>
</feature>
<gene>
    <name evidence="2" type="ORF">G3I50_41070</name>
</gene>
<feature type="transmembrane region" description="Helical" evidence="1">
    <location>
        <begin position="47"/>
        <end position="66"/>
    </location>
</feature>
<keyword evidence="1" id="KW-0812">Transmembrane</keyword>
<comment type="caution">
    <text evidence="2">The sequence shown here is derived from an EMBL/GenBank/DDBJ whole genome shotgun (WGS) entry which is preliminary data.</text>
</comment>
<proteinExistence type="predicted"/>
<reference evidence="2 3" key="1">
    <citation type="submission" date="2020-01" db="EMBL/GenBank/DDBJ databases">
        <title>Insect and environment-associated Actinomycetes.</title>
        <authorList>
            <person name="Currrie C."/>
            <person name="Chevrette M."/>
            <person name="Carlson C."/>
            <person name="Stubbendieck R."/>
            <person name="Wendt-Pienkowski E."/>
        </authorList>
    </citation>
    <scope>NUCLEOTIDE SEQUENCE [LARGE SCALE GENOMIC DNA]</scope>
    <source>
        <strain evidence="2 3">SID7590</strain>
    </source>
</reference>
<name>A0A7K3SBF5_9ACTN</name>
<evidence type="ECO:0000313" key="3">
    <source>
        <dbReference type="Proteomes" id="UP000469670"/>
    </source>
</evidence>
<dbReference type="AlphaFoldDB" id="A0A7K3SBF5"/>
<evidence type="ECO:0000256" key="1">
    <source>
        <dbReference type="SAM" id="Phobius"/>
    </source>
</evidence>
<dbReference type="Proteomes" id="UP000469670">
    <property type="component" value="Unassembled WGS sequence"/>
</dbReference>
<keyword evidence="1" id="KW-0472">Membrane</keyword>